<keyword evidence="7" id="KW-0406">Ion transport</keyword>
<keyword evidence="10 11" id="KW-0998">Cell outer membrane</keyword>
<evidence type="ECO:0000256" key="5">
    <source>
        <dbReference type="ARBA" id="ARBA00022692"/>
    </source>
</evidence>
<dbReference type="PANTHER" id="PTHR32552:SF81">
    <property type="entry name" value="TONB-DEPENDENT OUTER MEMBRANE RECEPTOR"/>
    <property type="match status" value="1"/>
</dbReference>
<comment type="similarity">
    <text evidence="11 12">Belongs to the TonB-dependent receptor family.</text>
</comment>
<gene>
    <name evidence="16" type="ORF">IB286_08440</name>
</gene>
<keyword evidence="6" id="KW-0408">Iron</keyword>
<evidence type="ECO:0000256" key="11">
    <source>
        <dbReference type="PROSITE-ProRule" id="PRU01360"/>
    </source>
</evidence>
<evidence type="ECO:0000256" key="8">
    <source>
        <dbReference type="ARBA" id="ARBA00023077"/>
    </source>
</evidence>
<dbReference type="InterPro" id="IPR000531">
    <property type="entry name" value="Beta-barrel_TonB"/>
</dbReference>
<feature type="signal peptide" evidence="13">
    <location>
        <begin position="1"/>
        <end position="27"/>
    </location>
</feature>
<keyword evidence="16" id="KW-0675">Receptor</keyword>
<evidence type="ECO:0000259" key="15">
    <source>
        <dbReference type="Pfam" id="PF07715"/>
    </source>
</evidence>
<keyword evidence="17" id="KW-1185">Reference proteome</keyword>
<dbReference type="Pfam" id="PF07715">
    <property type="entry name" value="Plug"/>
    <property type="match status" value="1"/>
</dbReference>
<evidence type="ECO:0000313" key="16">
    <source>
        <dbReference type="EMBL" id="MBD2859038.1"/>
    </source>
</evidence>
<keyword evidence="9 11" id="KW-0472">Membrane</keyword>
<accession>A0A927GWE4</accession>
<feature type="domain" description="TonB-dependent receptor plug" evidence="15">
    <location>
        <begin position="45"/>
        <end position="150"/>
    </location>
</feature>
<feature type="domain" description="TonB-dependent receptor-like beta-barrel" evidence="14">
    <location>
        <begin position="261"/>
        <end position="793"/>
    </location>
</feature>
<dbReference type="GO" id="GO:0006826">
    <property type="term" value="P:iron ion transport"/>
    <property type="evidence" value="ECO:0007669"/>
    <property type="project" value="UniProtKB-KW"/>
</dbReference>
<dbReference type="Proteomes" id="UP000610558">
    <property type="component" value="Unassembled WGS sequence"/>
</dbReference>
<organism evidence="16 17">
    <name type="scientific">Spongiibacter pelagi</name>
    <dbReference type="NCBI Taxonomy" id="2760804"/>
    <lineage>
        <taxon>Bacteria</taxon>
        <taxon>Pseudomonadati</taxon>
        <taxon>Pseudomonadota</taxon>
        <taxon>Gammaproteobacteria</taxon>
        <taxon>Cellvibrionales</taxon>
        <taxon>Spongiibacteraceae</taxon>
        <taxon>Spongiibacter</taxon>
    </lineage>
</organism>
<keyword evidence="5 11" id="KW-0812">Transmembrane</keyword>
<proteinExistence type="inferred from homology"/>
<keyword evidence="13" id="KW-0732">Signal</keyword>
<dbReference type="PANTHER" id="PTHR32552">
    <property type="entry name" value="FERRICHROME IRON RECEPTOR-RELATED"/>
    <property type="match status" value="1"/>
</dbReference>
<dbReference type="InterPro" id="IPR012910">
    <property type="entry name" value="Plug_dom"/>
</dbReference>
<evidence type="ECO:0000256" key="12">
    <source>
        <dbReference type="RuleBase" id="RU003357"/>
    </source>
</evidence>
<keyword evidence="8 12" id="KW-0798">TonB box</keyword>
<name>A0A927GWE4_9GAMM</name>
<dbReference type="EMBL" id="JACXLD010000004">
    <property type="protein sequence ID" value="MBD2859038.1"/>
    <property type="molecule type" value="Genomic_DNA"/>
</dbReference>
<keyword evidence="3 11" id="KW-1134">Transmembrane beta strand</keyword>
<dbReference type="RefSeq" id="WP_190764460.1">
    <property type="nucleotide sequence ID" value="NZ_JACXLD010000004.1"/>
</dbReference>
<comment type="caution">
    <text evidence="16">The sequence shown here is derived from an EMBL/GenBank/DDBJ whole genome shotgun (WGS) entry which is preliminary data.</text>
</comment>
<feature type="chain" id="PRO_5037849242" evidence="13">
    <location>
        <begin position="28"/>
        <end position="836"/>
    </location>
</feature>
<sequence>MVFKKSSIPLKVSVLAAAVAASSQAFSAAVLEEVVVTATLRAESLQDVPVSVNAVSGEKMAEAGIGKVEDLQAYVPNLTMSETGIGTNIYIRGIGSGINPGFEQSVGMYFDGVSYGRAQLTRAPFLDLARVEVLRGPQNILFGKNSIAGALSLISARPDQEFEGNVTAAYTPEFNEGSVDLILSGPLTDSVGARLAIRQRVTDGHIENLTLDRDEPQRDELTIRTIFEWDATPDLTVALKLEAGQFDVDGRQIEIINDNPSNSTTSAFTGRTYAQILDETTIAYGPVTLVEVDSDSSVLNNYQDFKRSSNGDYSYNDTRNITINADYYKDGHQFTFITGLLGYETEELCDCDFTGSPVFSVGAEEEYSQFSQEVRWVSPAGENWEFIAGGFYQQSELDFYDSIRVDSDILPQLLNAADIQEAGARGERPPFDLEGGPLGLPVGGIGDAGDEIRNLGTPRYFSTDTKLLSAFIQATWNVTDLFRTTLGLRYSYEEKEGSRRLDFENRETGVRPDEGEIDTVVAKNFSSERHDLKGSRDSSSFAPSINFQYDWSDDVMLYSTASIGYKSGGYDARSNASPETNQIRPLQNVGDETLILVGSFEYEEEQATSFEFGAKTTLLDGAAELNIAAFYTDYDDLQVSIFDGTLGFNVGNAGAATTMGLELDGRMALSEKLMMTGALAFLDFEFTDYENGQCYQGQTPDYMVDGNPYCDYKGKTNQYVADYSGNLSFIYTDMLTSDLELRSAIDFVFTGDYNSSQNLDPSQQQDAYVKSNLRVALSDVSAGWEVALLVKNLTDETTVSYSNDTPLSKSIFGSTGHYGFIDAPRSIGIQGSYRWY</sequence>
<evidence type="ECO:0000256" key="6">
    <source>
        <dbReference type="ARBA" id="ARBA00023004"/>
    </source>
</evidence>
<keyword evidence="2 11" id="KW-0813">Transport</keyword>
<evidence type="ECO:0000313" key="17">
    <source>
        <dbReference type="Proteomes" id="UP000610558"/>
    </source>
</evidence>
<evidence type="ECO:0000256" key="13">
    <source>
        <dbReference type="SAM" id="SignalP"/>
    </source>
</evidence>
<evidence type="ECO:0000259" key="14">
    <source>
        <dbReference type="Pfam" id="PF00593"/>
    </source>
</evidence>
<dbReference type="AlphaFoldDB" id="A0A927GWE4"/>
<comment type="subcellular location">
    <subcellularLocation>
        <location evidence="1 11">Cell outer membrane</location>
        <topology evidence="1 11">Multi-pass membrane protein</topology>
    </subcellularLocation>
</comment>
<evidence type="ECO:0000256" key="9">
    <source>
        <dbReference type="ARBA" id="ARBA00023136"/>
    </source>
</evidence>
<evidence type="ECO:0000256" key="1">
    <source>
        <dbReference type="ARBA" id="ARBA00004571"/>
    </source>
</evidence>
<dbReference type="Pfam" id="PF00593">
    <property type="entry name" value="TonB_dep_Rec_b-barrel"/>
    <property type="match status" value="1"/>
</dbReference>
<reference evidence="16" key="1">
    <citation type="submission" date="2020-09" db="EMBL/GenBank/DDBJ databases">
        <authorList>
            <person name="Yoon J.-W."/>
        </authorList>
    </citation>
    <scope>NUCLEOTIDE SEQUENCE</scope>
    <source>
        <strain evidence="16">KMU-158</strain>
    </source>
</reference>
<evidence type="ECO:0000256" key="4">
    <source>
        <dbReference type="ARBA" id="ARBA00022496"/>
    </source>
</evidence>
<dbReference type="InterPro" id="IPR039426">
    <property type="entry name" value="TonB-dep_rcpt-like"/>
</dbReference>
<keyword evidence="4" id="KW-0410">Iron transport</keyword>
<evidence type="ECO:0000256" key="3">
    <source>
        <dbReference type="ARBA" id="ARBA00022452"/>
    </source>
</evidence>
<dbReference type="GO" id="GO:0009279">
    <property type="term" value="C:cell outer membrane"/>
    <property type="evidence" value="ECO:0007669"/>
    <property type="project" value="UniProtKB-SubCell"/>
</dbReference>
<evidence type="ECO:0000256" key="7">
    <source>
        <dbReference type="ARBA" id="ARBA00023065"/>
    </source>
</evidence>
<protein>
    <submittedName>
        <fullName evidence="16">TonB-dependent receptor</fullName>
    </submittedName>
</protein>
<evidence type="ECO:0000256" key="2">
    <source>
        <dbReference type="ARBA" id="ARBA00022448"/>
    </source>
</evidence>
<dbReference type="SUPFAM" id="SSF56935">
    <property type="entry name" value="Porins"/>
    <property type="match status" value="1"/>
</dbReference>
<evidence type="ECO:0000256" key="10">
    <source>
        <dbReference type="ARBA" id="ARBA00023237"/>
    </source>
</evidence>
<dbReference type="InterPro" id="IPR036942">
    <property type="entry name" value="Beta-barrel_TonB_sf"/>
</dbReference>
<dbReference type="Gene3D" id="2.40.170.20">
    <property type="entry name" value="TonB-dependent receptor, beta-barrel domain"/>
    <property type="match status" value="2"/>
</dbReference>
<dbReference type="PROSITE" id="PS52016">
    <property type="entry name" value="TONB_DEPENDENT_REC_3"/>
    <property type="match status" value="1"/>
</dbReference>